<dbReference type="InterPro" id="IPR014001">
    <property type="entry name" value="Helicase_ATP-bd"/>
</dbReference>
<dbReference type="Gene3D" id="3.40.50.300">
    <property type="entry name" value="P-loop containing nucleotide triphosphate hydrolases"/>
    <property type="match status" value="1"/>
</dbReference>
<dbReference type="InterPro" id="IPR038718">
    <property type="entry name" value="SNF2-like_sf"/>
</dbReference>
<dbReference type="KEGG" id="aia:AWH56_015360"/>
<dbReference type="CDD" id="cd18793">
    <property type="entry name" value="SF2_C_SNF"/>
    <property type="match status" value="1"/>
</dbReference>
<dbReference type="Gene3D" id="3.40.50.10810">
    <property type="entry name" value="Tandem AAA-ATPase domain"/>
    <property type="match status" value="1"/>
</dbReference>
<dbReference type="PANTHER" id="PTHR10799">
    <property type="entry name" value="SNF2/RAD54 HELICASE FAMILY"/>
    <property type="match status" value="1"/>
</dbReference>
<dbReference type="InterPro" id="IPR049730">
    <property type="entry name" value="SNF2/RAD54-like_C"/>
</dbReference>
<reference evidence="5 6" key="2">
    <citation type="journal article" date="2019" name="Int. J. Syst. Evol. Microbiol.">
        <title>Anaerobacillus isosaccharinicus sp. nov., an alkaliphilic bacterium which degrades isosaccharinic acid.</title>
        <authorList>
            <person name="Bassil N.M."/>
            <person name="Lloyd J.R."/>
        </authorList>
    </citation>
    <scope>NUCLEOTIDE SEQUENCE [LARGE SCALE GENOMIC DNA]</scope>
    <source>
        <strain evidence="5 6">NB2006</strain>
    </source>
</reference>
<evidence type="ECO:0000259" key="3">
    <source>
        <dbReference type="PROSITE" id="PS51192"/>
    </source>
</evidence>
<dbReference type="Pfam" id="PF00176">
    <property type="entry name" value="SNF2-rel_dom"/>
    <property type="match status" value="1"/>
</dbReference>
<dbReference type="SUPFAM" id="SSF52540">
    <property type="entry name" value="P-loop containing nucleoside triphosphate hydrolases"/>
    <property type="match status" value="2"/>
</dbReference>
<sequence>MINSYNPNPIIVHGGILKGKNGYSLFIWGEQKKHKKYVDIEPFKYPFLYSPFELKLALFRSHEASFYGTFLDTQECHIQVPLNNRLFYSLAGNVPVYHIPASYEKHLFPIKGLEIALSDIHIYINTLINLMNTTEWTLADDFLYIQQLLVAILNEIRSGQLIPNQQGGWEIPNFPVLGWEESAPTSLVSLLPTNHSFIDKKVEKTSIKEFIDELVNGYVTNILKFDENVIEAFKQLQESQAPAVKKLLGNLAKDDQPFQSSNAHQQFLENIGAIEVAPFKLGLRVEEEKGADNWQLTLFIQDRTDHTLMIDVADLLIGNHPWRENPITFFKEALLKGQNKVKEFQKFSLTNPAIDVTIDEAYELLTRNDLAFQELGMTILVPSWWHKKEDDFSVTLKQKELTETRGAAEPLLNWQAIADFDYSISVGGITVTEQEFHELVNHKRPIVKLRGKWVFWDVTTAEKIQSKIKAYKDKKKLTYMEAFQLEHQEGEEQNIRFKALWNKKISKLLNELSIHSWEKATVPNELNGSLRPYQHDGFSWLLNMRKIGFGACLADDMGLGKTIQTISYLLAVKEATRNKLKQPFLLICPTSLIGNWEHELSLFAPTLKVYVHHGQQRSIEEELELSLANVDIVITSYALAVRDEKIWTSRAWEGLILDEAQHVKNIETKQRRSIKEIVATHRIALTGTPIENRLKELWSIIDMLNDHFLGSYQQFSKVFIKEIEGAEQNNEKLNELRSMISPFLLRRTKQDKHIHLQLPNKKEIIHRVGLTVEQASLYQAVINDLFDKVDSVSEMQRRALILSSLTKLKQICNHPVHYLKDGGMLQNRSEKWEELMLLCETIASNKEKALIFTQYKEMGSIIQNGLEEIFNSEMPFLHGSLQRQKREELIWKFMNEDAPFFILSLKAGGVGLNLTAATHVIHYDRWWNPAVENQATDRAYRIGQTEDVTVHKLLTKGTLEEKIHQMLEKKQALSDQILNANENKLSELTTNELEQFLKLRISSLS</sequence>
<dbReference type="InterPro" id="IPR000330">
    <property type="entry name" value="SNF2_N"/>
</dbReference>
<dbReference type="RefSeq" id="WP_182081101.1">
    <property type="nucleotide sequence ID" value="NZ_CP063356.2"/>
</dbReference>
<keyword evidence="5" id="KW-0547">Nucleotide-binding</keyword>
<dbReference type="GO" id="GO:0016787">
    <property type="term" value="F:hydrolase activity"/>
    <property type="evidence" value="ECO:0007669"/>
    <property type="project" value="UniProtKB-KW"/>
</dbReference>
<proteinExistence type="predicted"/>
<keyword evidence="5" id="KW-0067">ATP-binding</keyword>
<dbReference type="PROSITE" id="PS51194">
    <property type="entry name" value="HELICASE_CTER"/>
    <property type="match status" value="1"/>
</dbReference>
<dbReference type="Pfam" id="PF00271">
    <property type="entry name" value="Helicase_C"/>
    <property type="match status" value="1"/>
</dbReference>
<evidence type="ECO:0000259" key="4">
    <source>
        <dbReference type="PROSITE" id="PS51194"/>
    </source>
</evidence>
<keyword evidence="5" id="KW-0347">Helicase</keyword>
<reference evidence="5 6" key="1">
    <citation type="journal article" date="2017" name="Genome Announc.">
        <title>Draft Genome Sequences of Four Alkaliphilic Bacteria Belonging to the Anaerobacillus Genus.</title>
        <authorList>
            <person name="Bassil N.M."/>
            <person name="Lloyd J.R."/>
        </authorList>
    </citation>
    <scope>NUCLEOTIDE SEQUENCE [LARGE SCALE GENOMIC DNA]</scope>
    <source>
        <strain evidence="5 6">NB2006</strain>
    </source>
</reference>
<keyword evidence="6" id="KW-1185">Reference proteome</keyword>
<dbReference type="Proteomes" id="UP000180175">
    <property type="component" value="Chromosome"/>
</dbReference>
<evidence type="ECO:0000256" key="2">
    <source>
        <dbReference type="SAM" id="Coils"/>
    </source>
</evidence>
<organism evidence="5 6">
    <name type="scientific">Anaerobacillus isosaccharinicus</name>
    <dbReference type="NCBI Taxonomy" id="1532552"/>
    <lineage>
        <taxon>Bacteria</taxon>
        <taxon>Bacillati</taxon>
        <taxon>Bacillota</taxon>
        <taxon>Bacilli</taxon>
        <taxon>Bacillales</taxon>
        <taxon>Bacillaceae</taxon>
        <taxon>Anaerobacillus</taxon>
    </lineage>
</organism>
<dbReference type="GO" id="GO:0004386">
    <property type="term" value="F:helicase activity"/>
    <property type="evidence" value="ECO:0007669"/>
    <property type="project" value="UniProtKB-KW"/>
</dbReference>
<name>A0A7S7R9T8_9BACI</name>
<dbReference type="CDD" id="cd18012">
    <property type="entry name" value="DEXQc_arch_SWI2_SNF2"/>
    <property type="match status" value="1"/>
</dbReference>
<feature type="coiled-coil region" evidence="2">
    <location>
        <begin position="956"/>
        <end position="983"/>
    </location>
</feature>
<evidence type="ECO:0000256" key="1">
    <source>
        <dbReference type="ARBA" id="ARBA00022801"/>
    </source>
</evidence>
<dbReference type="PROSITE" id="PS51192">
    <property type="entry name" value="HELICASE_ATP_BIND_1"/>
    <property type="match status" value="1"/>
</dbReference>
<accession>A0A7S7R9T8</accession>
<keyword evidence="2" id="KW-0175">Coiled coil</keyword>
<dbReference type="EC" id="3.6.4.-" evidence="5"/>
<dbReference type="SMART" id="SM00490">
    <property type="entry name" value="HELICc"/>
    <property type="match status" value="1"/>
</dbReference>
<dbReference type="EMBL" id="CP063356">
    <property type="protein sequence ID" value="QOY34113.1"/>
    <property type="molecule type" value="Genomic_DNA"/>
</dbReference>
<dbReference type="SMART" id="SM00487">
    <property type="entry name" value="DEXDc"/>
    <property type="match status" value="1"/>
</dbReference>
<feature type="domain" description="Helicase ATP-binding" evidence="3">
    <location>
        <begin position="542"/>
        <end position="707"/>
    </location>
</feature>
<protein>
    <submittedName>
        <fullName evidence="5">DEAD/DEAH box helicase</fullName>
        <ecNumber evidence="5">3.6.4.-</ecNumber>
    </submittedName>
</protein>
<dbReference type="InterPro" id="IPR022138">
    <property type="entry name" value="DUF3670"/>
</dbReference>
<dbReference type="InterPro" id="IPR001650">
    <property type="entry name" value="Helicase_C-like"/>
</dbReference>
<dbReference type="InterPro" id="IPR027417">
    <property type="entry name" value="P-loop_NTPase"/>
</dbReference>
<dbReference type="AlphaFoldDB" id="A0A7S7R9T8"/>
<evidence type="ECO:0000313" key="5">
    <source>
        <dbReference type="EMBL" id="QOY34113.1"/>
    </source>
</evidence>
<dbReference type="FunFam" id="3.40.50.300:FF:000533">
    <property type="entry name" value="Helicase, Snf2 family"/>
    <property type="match status" value="1"/>
</dbReference>
<dbReference type="Pfam" id="PF12419">
    <property type="entry name" value="DUF3670"/>
    <property type="match status" value="1"/>
</dbReference>
<keyword evidence="1 5" id="KW-0378">Hydrolase</keyword>
<feature type="domain" description="Helicase C-terminal" evidence="4">
    <location>
        <begin position="831"/>
        <end position="994"/>
    </location>
</feature>
<gene>
    <name evidence="5" type="ORF">AWH56_015360</name>
</gene>
<evidence type="ECO:0000313" key="6">
    <source>
        <dbReference type="Proteomes" id="UP000180175"/>
    </source>
</evidence>
<dbReference type="GO" id="GO:0005524">
    <property type="term" value="F:ATP binding"/>
    <property type="evidence" value="ECO:0007669"/>
    <property type="project" value="InterPro"/>
</dbReference>